<accession>A0AAV4W4Y3</accession>
<keyword evidence="3" id="KW-1185">Reference proteome</keyword>
<evidence type="ECO:0000256" key="1">
    <source>
        <dbReference type="SAM" id="Phobius"/>
    </source>
</evidence>
<proteinExistence type="predicted"/>
<evidence type="ECO:0000313" key="2">
    <source>
        <dbReference type="EMBL" id="GIY77546.1"/>
    </source>
</evidence>
<dbReference type="EMBL" id="BPLQ01014140">
    <property type="protein sequence ID" value="GIY77546.1"/>
    <property type="molecule type" value="Genomic_DNA"/>
</dbReference>
<dbReference type="PROSITE" id="PS51257">
    <property type="entry name" value="PROKAR_LIPOPROTEIN"/>
    <property type="match status" value="1"/>
</dbReference>
<keyword evidence="1" id="KW-0812">Transmembrane</keyword>
<protein>
    <submittedName>
        <fullName evidence="2">Uncharacterized protein</fullName>
    </submittedName>
</protein>
<dbReference type="AlphaFoldDB" id="A0AAV4W4Y3"/>
<keyword evidence="1" id="KW-1133">Transmembrane helix</keyword>
<keyword evidence="1" id="KW-0472">Membrane</keyword>
<sequence>MIIFKMFSFGIIDFAPISIVTSLLHFFLFFSCLNSFLKPGMNSILKLSIMFDPESTISSILYYATSIWNIQLKGHLDRSFFHLQYRISR</sequence>
<reference evidence="2 3" key="1">
    <citation type="submission" date="2021-06" db="EMBL/GenBank/DDBJ databases">
        <title>Caerostris darwini draft genome.</title>
        <authorList>
            <person name="Kono N."/>
            <person name="Arakawa K."/>
        </authorList>
    </citation>
    <scope>NUCLEOTIDE SEQUENCE [LARGE SCALE GENOMIC DNA]</scope>
</reference>
<comment type="caution">
    <text evidence="2">The sequence shown here is derived from an EMBL/GenBank/DDBJ whole genome shotgun (WGS) entry which is preliminary data.</text>
</comment>
<gene>
    <name evidence="2" type="ORF">CDAR_243881</name>
</gene>
<name>A0AAV4W4Y3_9ARAC</name>
<dbReference type="Proteomes" id="UP001054837">
    <property type="component" value="Unassembled WGS sequence"/>
</dbReference>
<evidence type="ECO:0000313" key="3">
    <source>
        <dbReference type="Proteomes" id="UP001054837"/>
    </source>
</evidence>
<feature type="transmembrane region" description="Helical" evidence="1">
    <location>
        <begin position="14"/>
        <end position="37"/>
    </location>
</feature>
<organism evidence="2 3">
    <name type="scientific">Caerostris darwini</name>
    <dbReference type="NCBI Taxonomy" id="1538125"/>
    <lineage>
        <taxon>Eukaryota</taxon>
        <taxon>Metazoa</taxon>
        <taxon>Ecdysozoa</taxon>
        <taxon>Arthropoda</taxon>
        <taxon>Chelicerata</taxon>
        <taxon>Arachnida</taxon>
        <taxon>Araneae</taxon>
        <taxon>Araneomorphae</taxon>
        <taxon>Entelegynae</taxon>
        <taxon>Araneoidea</taxon>
        <taxon>Araneidae</taxon>
        <taxon>Caerostris</taxon>
    </lineage>
</organism>